<evidence type="ECO:0000313" key="2">
    <source>
        <dbReference type="Proteomes" id="UP000265200"/>
    </source>
</evidence>
<dbReference type="Proteomes" id="UP000265200">
    <property type="component" value="Chromosome 3"/>
</dbReference>
<reference key="1">
    <citation type="journal article" date="2007" name="Nature">
        <title>The medaka draft genome and insights into vertebrate genome evolution.</title>
        <authorList>
            <person name="Kasahara M."/>
            <person name="Naruse K."/>
            <person name="Sasaki S."/>
            <person name="Nakatani Y."/>
            <person name="Qu W."/>
            <person name="Ahsan B."/>
            <person name="Yamada T."/>
            <person name="Nagayasu Y."/>
            <person name="Doi K."/>
            <person name="Kasai Y."/>
            <person name="Jindo T."/>
            <person name="Kobayashi D."/>
            <person name="Shimada A."/>
            <person name="Toyoda A."/>
            <person name="Kuroki Y."/>
            <person name="Fujiyama A."/>
            <person name="Sasaki T."/>
            <person name="Shimizu A."/>
            <person name="Asakawa S."/>
            <person name="Shimizu N."/>
            <person name="Hashimoto S."/>
            <person name="Yang J."/>
            <person name="Lee Y."/>
            <person name="Matsushima K."/>
            <person name="Sugano S."/>
            <person name="Sakaizumi M."/>
            <person name="Narita T."/>
            <person name="Ohishi K."/>
            <person name="Haga S."/>
            <person name="Ohta F."/>
            <person name="Nomoto H."/>
            <person name="Nogata K."/>
            <person name="Morishita T."/>
            <person name="Endo T."/>
            <person name="Shin-I T."/>
            <person name="Takeda H."/>
            <person name="Morishita S."/>
            <person name="Kohara Y."/>
        </authorList>
    </citation>
    <scope>NUCLEOTIDE SEQUENCE [LARGE SCALE GENOMIC DNA]</scope>
    <source>
        <strain>Hd-rR</strain>
    </source>
</reference>
<organism evidence="1 2">
    <name type="scientific">Oryzias latipes</name>
    <name type="common">Japanese rice fish</name>
    <name type="synonym">Japanese killifish</name>
    <dbReference type="NCBI Taxonomy" id="8090"/>
    <lineage>
        <taxon>Eukaryota</taxon>
        <taxon>Metazoa</taxon>
        <taxon>Chordata</taxon>
        <taxon>Craniata</taxon>
        <taxon>Vertebrata</taxon>
        <taxon>Euteleostomi</taxon>
        <taxon>Actinopterygii</taxon>
        <taxon>Neopterygii</taxon>
        <taxon>Teleostei</taxon>
        <taxon>Neoteleostei</taxon>
        <taxon>Acanthomorphata</taxon>
        <taxon>Ovalentaria</taxon>
        <taxon>Atherinomorphae</taxon>
        <taxon>Beloniformes</taxon>
        <taxon>Adrianichthyidae</taxon>
        <taxon>Oryziinae</taxon>
        <taxon>Oryzias</taxon>
    </lineage>
</organism>
<reference evidence="1 2" key="2">
    <citation type="submission" date="2017-04" db="EMBL/GenBank/DDBJ databases">
        <title>CpG methylation of centromeres and impact of large insertions on vertebrate speciation.</title>
        <authorList>
            <person name="Ichikawa K."/>
            <person name="Yoshimura J."/>
            <person name="Morishita S."/>
        </authorList>
    </citation>
    <scope>NUCLEOTIDE SEQUENCE</scope>
    <source>
        <strain evidence="1 2">HSOK</strain>
    </source>
</reference>
<protein>
    <submittedName>
        <fullName evidence="1">Uncharacterized protein</fullName>
    </submittedName>
</protein>
<proteinExistence type="predicted"/>
<name>A0A3P9HC53_ORYLA</name>
<accession>A0A3P9HC53</accession>
<reference evidence="1" key="3">
    <citation type="submission" date="2025-08" db="UniProtKB">
        <authorList>
            <consortium name="Ensembl"/>
        </authorList>
    </citation>
    <scope>IDENTIFICATION</scope>
    <source>
        <strain evidence="1">HSOK</strain>
    </source>
</reference>
<dbReference type="AlphaFoldDB" id="A0A3P9HC53"/>
<reference evidence="1" key="4">
    <citation type="submission" date="2025-09" db="UniProtKB">
        <authorList>
            <consortium name="Ensembl"/>
        </authorList>
    </citation>
    <scope>IDENTIFICATION</scope>
    <source>
        <strain evidence="1">HSOK</strain>
    </source>
</reference>
<sequence length="94" mass="10255">MTPTSTCLQGTRDEQHAELNMVPTVGFDGGGATVWTGIPTQSKTHLVIVDGPITARFYRRDTVEHVRTFPSTVAFGSLSKRLLCDLLVPFMGCD</sequence>
<evidence type="ECO:0000313" key="1">
    <source>
        <dbReference type="Ensembl" id="ENSORLP00015005352.1"/>
    </source>
</evidence>
<dbReference type="Ensembl" id="ENSORLT00015006054.1">
    <property type="protein sequence ID" value="ENSORLP00015005352.1"/>
    <property type="gene ID" value="ENSORLG00015006148.1"/>
</dbReference>